<gene>
    <name evidence="10" type="ORF">GOP47_0018392</name>
</gene>
<evidence type="ECO:0000256" key="5">
    <source>
        <dbReference type="ARBA" id="ARBA00023274"/>
    </source>
</evidence>
<keyword evidence="5 6" id="KW-0687">Ribonucleoprotein</keyword>
<dbReference type="Pfam" id="PF03719">
    <property type="entry name" value="Ribosomal_S5_C"/>
    <property type="match status" value="1"/>
</dbReference>
<evidence type="ECO:0000256" key="3">
    <source>
        <dbReference type="ARBA" id="ARBA00022884"/>
    </source>
</evidence>
<dbReference type="SUPFAM" id="SSF54768">
    <property type="entry name" value="dsRNA-binding domain-like"/>
    <property type="match status" value="1"/>
</dbReference>
<protein>
    <recommendedName>
        <fullName evidence="9">S5 DRBM domain-containing protein</fullName>
    </recommendedName>
</protein>
<dbReference type="InterPro" id="IPR014721">
    <property type="entry name" value="Ribsml_uS5_D2-typ_fold_subgr"/>
</dbReference>
<evidence type="ECO:0000259" key="9">
    <source>
        <dbReference type="PROSITE" id="PS50881"/>
    </source>
</evidence>
<feature type="domain" description="S5 DRBM" evidence="9">
    <location>
        <begin position="201"/>
        <end position="264"/>
    </location>
</feature>
<keyword evidence="2" id="KW-0699">rRNA-binding</keyword>
<evidence type="ECO:0000256" key="2">
    <source>
        <dbReference type="ARBA" id="ARBA00022730"/>
    </source>
</evidence>
<dbReference type="PROSITE" id="PS50881">
    <property type="entry name" value="S5_DSRBD"/>
    <property type="match status" value="1"/>
</dbReference>
<dbReference type="GO" id="GO:0019843">
    <property type="term" value="F:rRNA binding"/>
    <property type="evidence" value="ECO:0007669"/>
    <property type="project" value="UniProtKB-KW"/>
</dbReference>
<evidence type="ECO:0000256" key="6">
    <source>
        <dbReference type="PROSITE-ProRule" id="PRU00268"/>
    </source>
</evidence>
<dbReference type="GO" id="GO:1990904">
    <property type="term" value="C:ribonucleoprotein complex"/>
    <property type="evidence" value="ECO:0007669"/>
    <property type="project" value="UniProtKB-UniRule"/>
</dbReference>
<dbReference type="InterPro" id="IPR013810">
    <property type="entry name" value="Ribosomal_uS5_N"/>
</dbReference>
<dbReference type="InterPro" id="IPR020568">
    <property type="entry name" value="Ribosomal_Su5_D2-typ_SF"/>
</dbReference>
<dbReference type="InterPro" id="IPR005324">
    <property type="entry name" value="Ribosomal_uS5_C"/>
</dbReference>
<proteinExistence type="inferred from homology"/>
<evidence type="ECO:0000256" key="1">
    <source>
        <dbReference type="ARBA" id="ARBA00008945"/>
    </source>
</evidence>
<accession>A0A9D4Z835</accession>
<dbReference type="SUPFAM" id="SSF54211">
    <property type="entry name" value="Ribosomal protein S5 domain 2-like"/>
    <property type="match status" value="1"/>
</dbReference>
<dbReference type="Pfam" id="PF00333">
    <property type="entry name" value="Ribosomal_S5"/>
    <property type="match status" value="1"/>
</dbReference>
<dbReference type="InterPro" id="IPR000851">
    <property type="entry name" value="Ribosomal_uS5"/>
</dbReference>
<dbReference type="PANTHER" id="PTHR48432:SF1">
    <property type="entry name" value="S5 DRBM DOMAIN-CONTAINING PROTEIN"/>
    <property type="match status" value="1"/>
</dbReference>
<dbReference type="GO" id="GO:0003735">
    <property type="term" value="F:structural constituent of ribosome"/>
    <property type="evidence" value="ECO:0007669"/>
    <property type="project" value="UniProtKB-UniRule"/>
</dbReference>
<keyword evidence="3" id="KW-0694">RNA-binding</keyword>
<dbReference type="GO" id="GO:0003729">
    <property type="term" value="F:mRNA binding"/>
    <property type="evidence" value="ECO:0007669"/>
    <property type="project" value="UniProtKB-ARBA"/>
</dbReference>
<reference evidence="10" key="1">
    <citation type="submission" date="2021-01" db="EMBL/GenBank/DDBJ databases">
        <title>Adiantum capillus-veneris genome.</title>
        <authorList>
            <person name="Fang Y."/>
            <person name="Liao Q."/>
        </authorList>
    </citation>
    <scope>NUCLEOTIDE SEQUENCE</scope>
    <source>
        <strain evidence="10">H3</strain>
        <tissue evidence="10">Leaf</tissue>
    </source>
</reference>
<dbReference type="FunFam" id="3.30.230.10:FF:000002">
    <property type="entry name" value="30S ribosomal protein S5"/>
    <property type="match status" value="1"/>
</dbReference>
<evidence type="ECO:0000256" key="7">
    <source>
        <dbReference type="RuleBase" id="RU003823"/>
    </source>
</evidence>
<dbReference type="GO" id="GO:0006412">
    <property type="term" value="P:translation"/>
    <property type="evidence" value="ECO:0007669"/>
    <property type="project" value="InterPro"/>
</dbReference>
<dbReference type="AlphaFoldDB" id="A0A9D4Z835"/>
<evidence type="ECO:0000256" key="4">
    <source>
        <dbReference type="ARBA" id="ARBA00022980"/>
    </source>
</evidence>
<sequence length="377" mass="41683">MAGRSKAYCYMQRAVKCSPSFPTSRHNACPGHPTFTEAIILPLQNDSRIQGPQLPKVDGSIDVTCTTSSSLGFTVARGSLFEFAGAQGRNNFTAVSRRGKPIDSAFSECGVRYYRGGGSGGGGSGRQRTFHNFDNFDRDYAPGGEGLGGRDSFDSEHREDAPGDYRKFQFDDDEEEEKPETPTQRLAYMKSRESEILLQKFITHTVDVNRTFKVTKGGGEVSFTALVICGNGNGLVGWAKGKGPKAAGAVREASIKSLNNLHYFERFKGQTIYHYVEAKYEKTKVRLWPEWTLGGFRAGGVVRGILELAGIKTVKSKLIGSANPYNTIKATFLALSKIQTPKEYEEKYWRAVVERHLILDADGKPHPKHRKVSSYVL</sequence>
<evidence type="ECO:0000313" key="10">
    <source>
        <dbReference type="EMBL" id="KAI5065768.1"/>
    </source>
</evidence>
<feature type="region of interest" description="Disordered" evidence="8">
    <location>
        <begin position="144"/>
        <end position="183"/>
    </location>
</feature>
<dbReference type="GO" id="GO:0005737">
    <property type="term" value="C:cytoplasm"/>
    <property type="evidence" value="ECO:0007669"/>
    <property type="project" value="UniProtKB-ARBA"/>
</dbReference>
<dbReference type="GO" id="GO:0005840">
    <property type="term" value="C:ribosome"/>
    <property type="evidence" value="ECO:0007669"/>
    <property type="project" value="UniProtKB-KW"/>
</dbReference>
<evidence type="ECO:0000313" key="11">
    <source>
        <dbReference type="Proteomes" id="UP000886520"/>
    </source>
</evidence>
<dbReference type="OrthoDB" id="309483at2759"/>
<comment type="similarity">
    <text evidence="1 7">Belongs to the universal ribosomal protein uS5 family.</text>
</comment>
<evidence type="ECO:0000256" key="8">
    <source>
        <dbReference type="SAM" id="MobiDB-lite"/>
    </source>
</evidence>
<organism evidence="10 11">
    <name type="scientific">Adiantum capillus-veneris</name>
    <name type="common">Maidenhair fern</name>
    <dbReference type="NCBI Taxonomy" id="13818"/>
    <lineage>
        <taxon>Eukaryota</taxon>
        <taxon>Viridiplantae</taxon>
        <taxon>Streptophyta</taxon>
        <taxon>Embryophyta</taxon>
        <taxon>Tracheophyta</taxon>
        <taxon>Polypodiopsida</taxon>
        <taxon>Polypodiidae</taxon>
        <taxon>Polypodiales</taxon>
        <taxon>Pteridineae</taxon>
        <taxon>Pteridaceae</taxon>
        <taxon>Vittarioideae</taxon>
        <taxon>Adiantum</taxon>
    </lineage>
</organism>
<comment type="caution">
    <text evidence="10">The sequence shown here is derived from an EMBL/GenBank/DDBJ whole genome shotgun (WGS) entry which is preliminary data.</text>
</comment>
<keyword evidence="11" id="KW-1185">Reference proteome</keyword>
<dbReference type="EMBL" id="JABFUD020000018">
    <property type="protein sequence ID" value="KAI5065768.1"/>
    <property type="molecule type" value="Genomic_DNA"/>
</dbReference>
<name>A0A9D4Z835_ADICA</name>
<keyword evidence="4 6" id="KW-0689">Ribosomal protein</keyword>
<dbReference type="Gene3D" id="3.30.230.10">
    <property type="match status" value="1"/>
</dbReference>
<dbReference type="Gene3D" id="3.30.160.20">
    <property type="match status" value="1"/>
</dbReference>
<dbReference type="PANTHER" id="PTHR48432">
    <property type="entry name" value="S5 DRBM DOMAIN-CONTAINING PROTEIN"/>
    <property type="match status" value="1"/>
</dbReference>
<dbReference type="Proteomes" id="UP000886520">
    <property type="component" value="Chromosome 18"/>
</dbReference>
<feature type="compositionally biased region" description="Basic and acidic residues" evidence="8">
    <location>
        <begin position="151"/>
        <end position="170"/>
    </location>
</feature>